<dbReference type="InterPro" id="IPR017927">
    <property type="entry name" value="FAD-bd_FR_type"/>
</dbReference>
<organism evidence="5 6">
    <name type="scientific">Rasamsonia emersonii (strain ATCC 16479 / CBS 393.64 / IMI 116815)</name>
    <dbReference type="NCBI Taxonomy" id="1408163"/>
    <lineage>
        <taxon>Eukaryota</taxon>
        <taxon>Fungi</taxon>
        <taxon>Dikarya</taxon>
        <taxon>Ascomycota</taxon>
        <taxon>Pezizomycotina</taxon>
        <taxon>Eurotiomycetes</taxon>
        <taxon>Eurotiomycetidae</taxon>
        <taxon>Eurotiales</taxon>
        <taxon>Trichocomaceae</taxon>
        <taxon>Rasamsonia</taxon>
    </lineage>
</organism>
<evidence type="ECO:0000256" key="1">
    <source>
        <dbReference type="ARBA" id="ARBA00023002"/>
    </source>
</evidence>
<evidence type="ECO:0000259" key="4">
    <source>
        <dbReference type="PROSITE" id="PS51384"/>
    </source>
</evidence>
<dbReference type="PROSITE" id="PS51384">
    <property type="entry name" value="FAD_FR"/>
    <property type="match status" value="1"/>
</dbReference>
<name>A0A0F4YRN7_RASE3</name>
<keyword evidence="6" id="KW-1185">Reference proteome</keyword>
<dbReference type="Gene3D" id="3.40.50.80">
    <property type="entry name" value="Nucleotide-binding domain of ferredoxin-NADP reductase (FNR) module"/>
    <property type="match status" value="1"/>
</dbReference>
<reference evidence="5 6" key="1">
    <citation type="submission" date="2015-04" db="EMBL/GenBank/DDBJ databases">
        <authorList>
            <person name="Heijne W.H."/>
            <person name="Fedorova N.D."/>
            <person name="Nierman W.C."/>
            <person name="Vollebregt A.W."/>
            <person name="Zhao Z."/>
            <person name="Wu L."/>
            <person name="Kumar M."/>
            <person name="Stam H."/>
            <person name="van den Berg M.A."/>
            <person name="Pel H.J."/>
        </authorList>
    </citation>
    <scope>NUCLEOTIDE SEQUENCE [LARGE SCALE GENOMIC DNA]</scope>
    <source>
        <strain evidence="5 6">CBS 393.64</strain>
    </source>
</reference>
<gene>
    <name evidence="5" type="ORF">T310_5243</name>
</gene>
<feature type="domain" description="FAD-binding FR-type" evidence="4">
    <location>
        <begin position="21"/>
        <end position="187"/>
    </location>
</feature>
<feature type="region of interest" description="Disordered" evidence="3">
    <location>
        <begin position="119"/>
        <end position="139"/>
    </location>
</feature>
<dbReference type="GO" id="GO:0005739">
    <property type="term" value="C:mitochondrion"/>
    <property type="evidence" value="ECO:0007669"/>
    <property type="project" value="TreeGrafter"/>
</dbReference>
<dbReference type="RefSeq" id="XP_013327357.1">
    <property type="nucleotide sequence ID" value="XM_013471903.1"/>
</dbReference>
<dbReference type="EMBL" id="LASV01000236">
    <property type="protein sequence ID" value="KKA20745.1"/>
    <property type="molecule type" value="Genomic_DNA"/>
</dbReference>
<dbReference type="Proteomes" id="UP000053958">
    <property type="component" value="Unassembled WGS sequence"/>
</dbReference>
<keyword evidence="1" id="KW-0560">Oxidoreductase</keyword>
<proteinExistence type="predicted"/>
<evidence type="ECO:0000313" key="5">
    <source>
        <dbReference type="EMBL" id="KKA20745.1"/>
    </source>
</evidence>
<dbReference type="PANTHER" id="PTHR46505:SF1">
    <property type="entry name" value="OXIDOREDUCTASE NAD-BINDING DOMAIN-CONTAINING PROTEIN 1"/>
    <property type="match status" value="1"/>
</dbReference>
<evidence type="ECO:0000256" key="3">
    <source>
        <dbReference type="SAM" id="MobiDB-lite"/>
    </source>
</evidence>
<dbReference type="AlphaFoldDB" id="A0A0F4YRN7"/>
<evidence type="ECO:0000313" key="6">
    <source>
        <dbReference type="Proteomes" id="UP000053958"/>
    </source>
</evidence>
<dbReference type="PANTHER" id="PTHR46505">
    <property type="entry name" value="OXIDOREDUCTASE NAD-BINDING DOMAIN-CONTAINING PROTEIN 1"/>
    <property type="match status" value="1"/>
</dbReference>
<dbReference type="GO" id="GO:0016491">
    <property type="term" value="F:oxidoreductase activity"/>
    <property type="evidence" value="ECO:0007669"/>
    <property type="project" value="UniProtKB-KW"/>
</dbReference>
<dbReference type="CDD" id="cd00322">
    <property type="entry name" value="FNR_like"/>
    <property type="match status" value="1"/>
</dbReference>
<accession>A0A0F4YRN7</accession>
<dbReference type="STRING" id="1408163.A0A0F4YRN7"/>
<dbReference type="GeneID" id="25317588"/>
<evidence type="ECO:0000256" key="2">
    <source>
        <dbReference type="ARBA" id="ARBA00023027"/>
    </source>
</evidence>
<dbReference type="InterPro" id="IPR039261">
    <property type="entry name" value="FNR_nucleotide-bd"/>
</dbReference>
<keyword evidence="2" id="KW-0520">NAD</keyword>
<dbReference type="OrthoDB" id="436496at2759"/>
<sequence>MSPRKDCIPHELRTAAEPRQNKLHTVRLTHIEQINPTVRLLRLTLPSSSTSRDEFNRMNYEFQTDFCSQSSQQHQEPFAFLPGQWLDVHIPSIPQAGGFTITSTPADAQFLPSPEPVLQTGSDPRSTDAEGIAPTDAPSGRLPYVELAVQKAPSSPPAAWLWRPEEEIMGKELNVRVGGSFIWPPTDIAIDQIRNVVFVAGGVGINQSANESNFLGKSPLIAMLSHLSERESSDAPTSLPLPDKNRNDPLSIHFLYSTRLPSEKTTSSSGHQQGRTDLNHSTLRQILFLPRLRQIVQRASSQPSNLHISLDLFLTNLPSNASAASAVKMLRDGDREGDEDKDGNIRVYPRRITHDDLQTAATTNTSGSDEVIPPENTVCYVCGPPPMTDGFVEFLRGIVGEKRVLCEKWW</sequence>
<protein>
    <recommendedName>
        <fullName evidence="4">FAD-binding FR-type domain-containing protein</fullName>
    </recommendedName>
</protein>
<comment type="caution">
    <text evidence="5">The sequence shown here is derived from an EMBL/GenBank/DDBJ whole genome shotgun (WGS) entry which is preliminary data.</text>
</comment>
<dbReference type="InterPro" id="IPR052128">
    <property type="entry name" value="Oxidoreductase_NAD-binding"/>
</dbReference>
<dbReference type="SUPFAM" id="SSF52343">
    <property type="entry name" value="Ferredoxin reductase-like, C-terminal NADP-linked domain"/>
    <property type="match status" value="1"/>
</dbReference>